<reference evidence="2 3" key="1">
    <citation type="submission" date="2016-04" db="EMBL/GenBank/DDBJ databases">
        <title>Chloroflexus islandicus sp. nov., a thermophilic filamentous anoxygenic phototrophic bacterium from geyser Strokkur (Iceland).</title>
        <authorList>
            <person name="Gaisin V.A."/>
            <person name="Kalashnikov A.M."/>
            <person name="Sukhacheva M.V."/>
            <person name="Grouzdev D.S."/>
            <person name="Ivanov T.M."/>
            <person name="Kuznetsov B."/>
            <person name="Gorlenko V.M."/>
        </authorList>
    </citation>
    <scope>NUCLEOTIDE SEQUENCE [LARGE SCALE GENOMIC DNA]</scope>
    <source>
        <strain evidence="3">isl-2</strain>
    </source>
</reference>
<evidence type="ECO:0000256" key="1">
    <source>
        <dbReference type="SAM" id="Phobius"/>
    </source>
</evidence>
<keyword evidence="1" id="KW-0472">Membrane</keyword>
<evidence type="ECO:0000313" key="3">
    <source>
        <dbReference type="Proteomes" id="UP000078287"/>
    </source>
</evidence>
<dbReference type="RefSeq" id="WP_066785109.1">
    <property type="nucleotide sequence ID" value="NZ_LWQS01000041.1"/>
</dbReference>
<keyword evidence="1" id="KW-1133">Transmembrane helix</keyword>
<dbReference type="AlphaFoldDB" id="A0A178MFH6"/>
<feature type="transmembrane region" description="Helical" evidence="1">
    <location>
        <begin position="26"/>
        <end position="51"/>
    </location>
</feature>
<dbReference type="Proteomes" id="UP000078287">
    <property type="component" value="Unassembled WGS sequence"/>
</dbReference>
<comment type="caution">
    <text evidence="2">The sequence shown here is derived from an EMBL/GenBank/DDBJ whole genome shotgun (WGS) entry which is preliminary data.</text>
</comment>
<proteinExistence type="predicted"/>
<keyword evidence="1" id="KW-0812">Transmembrane</keyword>
<dbReference type="EMBL" id="LWQS01000041">
    <property type="protein sequence ID" value="OAN46887.1"/>
    <property type="molecule type" value="Genomic_DNA"/>
</dbReference>
<dbReference type="STRING" id="1707952.A6A03_11305"/>
<evidence type="ECO:0000313" key="2">
    <source>
        <dbReference type="EMBL" id="OAN46887.1"/>
    </source>
</evidence>
<name>A0A178MFH6_9CHLR</name>
<protein>
    <submittedName>
        <fullName evidence="2">Uncharacterized protein</fullName>
    </submittedName>
</protein>
<gene>
    <name evidence="2" type="ORF">A6A03_11305</name>
</gene>
<accession>A0A178MFH6</accession>
<organism evidence="2 3">
    <name type="scientific">Chloroflexus islandicus</name>
    <dbReference type="NCBI Taxonomy" id="1707952"/>
    <lineage>
        <taxon>Bacteria</taxon>
        <taxon>Bacillati</taxon>
        <taxon>Chloroflexota</taxon>
        <taxon>Chloroflexia</taxon>
        <taxon>Chloroflexales</taxon>
        <taxon>Chloroflexineae</taxon>
        <taxon>Chloroflexaceae</taxon>
        <taxon>Chloroflexus</taxon>
    </lineage>
</organism>
<sequence length="68" mass="7333">MQRIETLSALYEPAEQAPPATDDGAAFVWLAGGGLLLLSLIGGGLWALWLLNTTPAMVSDLTWFFLCH</sequence>
<keyword evidence="3" id="KW-1185">Reference proteome</keyword>